<dbReference type="PANTHER" id="PTHR13112:SF0">
    <property type="entry name" value="FI21285P1"/>
    <property type="match status" value="1"/>
</dbReference>
<dbReference type="EMBL" id="VSWD01000008">
    <property type="protein sequence ID" value="KAK3095589.1"/>
    <property type="molecule type" value="Genomic_DNA"/>
</dbReference>
<comment type="caution">
    <text evidence="6">The sequence shown here is derived from an EMBL/GenBank/DDBJ whole genome shotgun (WGS) entry which is preliminary data.</text>
</comment>
<dbReference type="Proteomes" id="UP001186944">
    <property type="component" value="Unassembled WGS sequence"/>
</dbReference>
<dbReference type="InterPro" id="IPR012677">
    <property type="entry name" value="Nucleotide-bd_a/b_plait_sf"/>
</dbReference>
<sequence length="157" mass="18385">MRRLPPSLTPEDLIEQISPLPNHDFFYFVKADMSLGSSAFTRAYINFTNAEEIFNFRDKFDGYVFVDGKDPDYQKFLKTLESPEEEEVKSLDSYLEDLEAREKEMKANKGCPKTTTPLIEYLVRRREEKKANMLVRQKKLYNSRLLLKKILISGNCV</sequence>
<keyword evidence="7" id="KW-1185">Reference proteome</keyword>
<evidence type="ECO:0000256" key="1">
    <source>
        <dbReference type="ARBA" id="ARBA00004123"/>
    </source>
</evidence>
<keyword evidence="4" id="KW-0539">Nucleus</keyword>
<gene>
    <name evidence="6" type="ORF">FSP39_016426</name>
</gene>
<evidence type="ECO:0000313" key="6">
    <source>
        <dbReference type="EMBL" id="KAK3095589.1"/>
    </source>
</evidence>
<dbReference type="GO" id="GO:0003729">
    <property type="term" value="F:mRNA binding"/>
    <property type="evidence" value="ECO:0007669"/>
    <property type="project" value="TreeGrafter"/>
</dbReference>
<dbReference type="GO" id="GO:0000184">
    <property type="term" value="P:nuclear-transcribed mRNA catabolic process, nonsense-mediated decay"/>
    <property type="evidence" value="ECO:0007669"/>
    <property type="project" value="UniProtKB-KW"/>
</dbReference>
<accession>A0AA88YAR0</accession>
<dbReference type="InterPro" id="IPR039722">
    <property type="entry name" value="Upf3"/>
</dbReference>
<dbReference type="AlphaFoldDB" id="A0AA88YAR0"/>
<dbReference type="GO" id="GO:0005737">
    <property type="term" value="C:cytoplasm"/>
    <property type="evidence" value="ECO:0007669"/>
    <property type="project" value="TreeGrafter"/>
</dbReference>
<dbReference type="PANTHER" id="PTHR13112">
    <property type="entry name" value="UPF3 REGULATOR OF NONSENSE TRANSCRIPTS-LIKE PROTEIN"/>
    <property type="match status" value="1"/>
</dbReference>
<dbReference type="InterPro" id="IPR035979">
    <property type="entry name" value="RBD_domain_sf"/>
</dbReference>
<reference evidence="6" key="1">
    <citation type="submission" date="2019-08" db="EMBL/GenBank/DDBJ databases">
        <title>The improved chromosome-level genome for the pearl oyster Pinctada fucata martensii using PacBio sequencing and Hi-C.</title>
        <authorList>
            <person name="Zheng Z."/>
        </authorList>
    </citation>
    <scope>NUCLEOTIDE SEQUENCE</scope>
    <source>
        <strain evidence="6">ZZ-2019</strain>
        <tissue evidence="6">Adductor muscle</tissue>
    </source>
</reference>
<proteinExistence type="inferred from homology"/>
<dbReference type="CDD" id="cd12455">
    <property type="entry name" value="RRM_like_Smg4_UPF3"/>
    <property type="match status" value="1"/>
</dbReference>
<comment type="similarity">
    <text evidence="2">Belongs to the RENT3 family.</text>
</comment>
<dbReference type="Pfam" id="PF03467">
    <property type="entry name" value="Smg4_UPF3"/>
    <property type="match status" value="1"/>
</dbReference>
<keyword evidence="3" id="KW-0866">Nonsense-mediated mRNA decay</keyword>
<evidence type="ECO:0000256" key="2">
    <source>
        <dbReference type="ARBA" id="ARBA00005991"/>
    </source>
</evidence>
<name>A0AA88YAR0_PINIB</name>
<protein>
    <recommendedName>
        <fullName evidence="5">UPF3 domain-containing protein</fullName>
    </recommendedName>
</protein>
<dbReference type="SUPFAM" id="SSF54928">
    <property type="entry name" value="RNA-binding domain, RBD"/>
    <property type="match status" value="1"/>
</dbReference>
<dbReference type="GO" id="GO:0005730">
    <property type="term" value="C:nucleolus"/>
    <property type="evidence" value="ECO:0007669"/>
    <property type="project" value="TreeGrafter"/>
</dbReference>
<organism evidence="6 7">
    <name type="scientific">Pinctada imbricata</name>
    <name type="common">Atlantic pearl-oyster</name>
    <name type="synonym">Pinctada martensii</name>
    <dbReference type="NCBI Taxonomy" id="66713"/>
    <lineage>
        <taxon>Eukaryota</taxon>
        <taxon>Metazoa</taxon>
        <taxon>Spiralia</taxon>
        <taxon>Lophotrochozoa</taxon>
        <taxon>Mollusca</taxon>
        <taxon>Bivalvia</taxon>
        <taxon>Autobranchia</taxon>
        <taxon>Pteriomorphia</taxon>
        <taxon>Pterioida</taxon>
        <taxon>Pterioidea</taxon>
        <taxon>Pteriidae</taxon>
        <taxon>Pinctada</taxon>
    </lineage>
</organism>
<feature type="domain" description="UPF3" evidence="5">
    <location>
        <begin position="1"/>
        <end position="69"/>
    </location>
</feature>
<evidence type="ECO:0000256" key="3">
    <source>
        <dbReference type="ARBA" id="ARBA00023161"/>
    </source>
</evidence>
<evidence type="ECO:0000313" key="7">
    <source>
        <dbReference type="Proteomes" id="UP001186944"/>
    </source>
</evidence>
<dbReference type="Gene3D" id="3.30.70.330">
    <property type="match status" value="1"/>
</dbReference>
<evidence type="ECO:0000259" key="5">
    <source>
        <dbReference type="Pfam" id="PF03467"/>
    </source>
</evidence>
<dbReference type="InterPro" id="IPR005120">
    <property type="entry name" value="UPF3_dom"/>
</dbReference>
<comment type="subcellular location">
    <subcellularLocation>
        <location evidence="1">Nucleus</location>
    </subcellularLocation>
</comment>
<evidence type="ECO:0000256" key="4">
    <source>
        <dbReference type="ARBA" id="ARBA00023242"/>
    </source>
</evidence>
<dbReference type="GO" id="GO:0045727">
    <property type="term" value="P:positive regulation of translation"/>
    <property type="evidence" value="ECO:0007669"/>
    <property type="project" value="TreeGrafter"/>
</dbReference>